<evidence type="ECO:0000256" key="6">
    <source>
        <dbReference type="ARBA" id="ARBA00022729"/>
    </source>
</evidence>
<dbReference type="AlphaFoldDB" id="A0A2D2B4E2"/>
<comment type="subcellular location">
    <subcellularLocation>
        <location evidence="1 12">Cell outer membrane</location>
        <topology evidence="1 12">Multi-pass membrane protein</topology>
    </subcellularLocation>
</comment>
<reference evidence="18 19" key="1">
    <citation type="submission" date="2017-10" db="EMBL/GenBank/DDBJ databases">
        <title>Genome sequence of Caulobacter mirabilis FWC38.</title>
        <authorList>
            <person name="Fiebig A."/>
            <person name="Crosson S."/>
        </authorList>
    </citation>
    <scope>NUCLEOTIDE SEQUENCE [LARGE SCALE GENOMIC DNA]</scope>
    <source>
        <strain evidence="18 19">FWC 38</strain>
    </source>
</reference>
<feature type="domain" description="TonB-dependent receptor plug" evidence="17">
    <location>
        <begin position="46"/>
        <end position="154"/>
    </location>
</feature>
<comment type="similarity">
    <text evidence="12 14">Belongs to the TonB-dependent receptor family.</text>
</comment>
<dbReference type="KEGG" id="cmb:CSW64_18070"/>
<evidence type="ECO:0000313" key="18">
    <source>
        <dbReference type="EMBL" id="ATQ45096.1"/>
    </source>
</evidence>
<protein>
    <submittedName>
        <fullName evidence="18">TonB-dependent receptor</fullName>
    </submittedName>
</protein>
<evidence type="ECO:0000256" key="15">
    <source>
        <dbReference type="SAM" id="SignalP"/>
    </source>
</evidence>
<evidence type="ECO:0000256" key="10">
    <source>
        <dbReference type="ARBA" id="ARBA00023136"/>
    </source>
</evidence>
<keyword evidence="10 12" id="KW-0472">Membrane</keyword>
<dbReference type="PROSITE" id="PS51257">
    <property type="entry name" value="PROKAR_LIPOPROTEIN"/>
    <property type="match status" value="1"/>
</dbReference>
<keyword evidence="2 12" id="KW-0813">Transport</keyword>
<evidence type="ECO:0000256" key="11">
    <source>
        <dbReference type="ARBA" id="ARBA00023237"/>
    </source>
</evidence>
<dbReference type="OrthoDB" id="9760333at2"/>
<dbReference type="InterPro" id="IPR012910">
    <property type="entry name" value="Plug_dom"/>
</dbReference>
<dbReference type="RefSeq" id="WP_099624333.1">
    <property type="nucleotide sequence ID" value="NZ_CP024201.1"/>
</dbReference>
<dbReference type="Pfam" id="PF00593">
    <property type="entry name" value="TonB_dep_Rec_b-barrel"/>
    <property type="match status" value="1"/>
</dbReference>
<keyword evidence="19" id="KW-1185">Reference proteome</keyword>
<keyword evidence="7" id="KW-0408">Iron</keyword>
<evidence type="ECO:0000256" key="4">
    <source>
        <dbReference type="ARBA" id="ARBA00022496"/>
    </source>
</evidence>
<dbReference type="EMBL" id="CP024201">
    <property type="protein sequence ID" value="ATQ45096.1"/>
    <property type="molecule type" value="Genomic_DNA"/>
</dbReference>
<dbReference type="GO" id="GO:0006826">
    <property type="term" value="P:iron ion transport"/>
    <property type="evidence" value="ECO:0007669"/>
    <property type="project" value="UniProtKB-KW"/>
</dbReference>
<evidence type="ECO:0000256" key="2">
    <source>
        <dbReference type="ARBA" id="ARBA00022448"/>
    </source>
</evidence>
<dbReference type="Pfam" id="PF07715">
    <property type="entry name" value="Plug"/>
    <property type="match status" value="1"/>
</dbReference>
<evidence type="ECO:0000256" key="14">
    <source>
        <dbReference type="RuleBase" id="RU003357"/>
    </source>
</evidence>
<evidence type="ECO:0000256" key="8">
    <source>
        <dbReference type="ARBA" id="ARBA00023065"/>
    </source>
</evidence>
<dbReference type="InterPro" id="IPR010917">
    <property type="entry name" value="TonB_rcpt_CS"/>
</dbReference>
<evidence type="ECO:0000256" key="12">
    <source>
        <dbReference type="PROSITE-ProRule" id="PRU01360"/>
    </source>
</evidence>
<evidence type="ECO:0000256" key="1">
    <source>
        <dbReference type="ARBA" id="ARBA00004571"/>
    </source>
</evidence>
<evidence type="ECO:0000256" key="7">
    <source>
        <dbReference type="ARBA" id="ARBA00023004"/>
    </source>
</evidence>
<feature type="signal peptide" evidence="15">
    <location>
        <begin position="1"/>
        <end position="24"/>
    </location>
</feature>
<dbReference type="PANTHER" id="PTHR32552:SF81">
    <property type="entry name" value="TONB-DEPENDENT OUTER MEMBRANE RECEPTOR"/>
    <property type="match status" value="1"/>
</dbReference>
<feature type="short sequence motif" description="TonB C-terminal box" evidence="13">
    <location>
        <begin position="790"/>
        <end position="807"/>
    </location>
</feature>
<dbReference type="GO" id="GO:0009279">
    <property type="term" value="C:cell outer membrane"/>
    <property type="evidence" value="ECO:0007669"/>
    <property type="project" value="UniProtKB-SubCell"/>
</dbReference>
<proteinExistence type="inferred from homology"/>
<keyword evidence="18" id="KW-0675">Receptor</keyword>
<dbReference type="SUPFAM" id="SSF56935">
    <property type="entry name" value="Porins"/>
    <property type="match status" value="1"/>
</dbReference>
<keyword evidence="11 12" id="KW-0998">Cell outer membrane</keyword>
<evidence type="ECO:0000259" key="16">
    <source>
        <dbReference type="Pfam" id="PF00593"/>
    </source>
</evidence>
<evidence type="ECO:0000256" key="3">
    <source>
        <dbReference type="ARBA" id="ARBA00022452"/>
    </source>
</evidence>
<dbReference type="InterPro" id="IPR036942">
    <property type="entry name" value="Beta-barrel_TonB_sf"/>
</dbReference>
<dbReference type="InterPro" id="IPR039426">
    <property type="entry name" value="TonB-dep_rcpt-like"/>
</dbReference>
<evidence type="ECO:0000256" key="9">
    <source>
        <dbReference type="ARBA" id="ARBA00023077"/>
    </source>
</evidence>
<dbReference type="CDD" id="cd01347">
    <property type="entry name" value="ligand_gated_channel"/>
    <property type="match status" value="1"/>
</dbReference>
<dbReference type="PANTHER" id="PTHR32552">
    <property type="entry name" value="FERRICHROME IRON RECEPTOR-RELATED"/>
    <property type="match status" value="1"/>
</dbReference>
<sequence length="807" mass="87311">MREFKWAASCAVIAVACLTAPAYAQDAGSATVEEIIVTAQKREQNLQDVPIVVAVVSGQQLQDAGVRDVKDLQTVTPGLSVTSSTSEAQTSIRIRGVGTIGDNPGLESSVGTVVDGVYRARSGVAFGDLGELERIEILKGPQGTLFGKNTSAGVINVITKEPSFEFGAQGELTLGNYDARGVSATVTGPVAGDKLAGRLYVAKRERDGFYTVNPGKGPRTTRDDQDQNFYTIRGQLLWLPTDTLKVRLLADLTDRDEHCCVNVPTFRTATGVAGAGIVNALAGGTGTVNPTDPWTRSTYANREMVQDITDKGFSGEVTWDINDDVTLTSISAYRVWQLTQGSDIDYSGADIWYRDADKDTSQEFKVFSQEVRLAGSTDKLDWLVGAFYADEKLEARTFTKFGSDYERYFSLLFSSGASPTFVSAITGLPAGANFPAGQGPKDIHEHKSAGWALFTNNTWHVTDAFEITLGLRYTDEEKKVSSLYTNSAPANACASLLGQVTAGTGPFITLVPAASRPTVLGALCAPHSDPAFNNTANRQSRTENRWSGTLKASYRVNDALMAYASYASGFKSGGFNLDRARLGFGVINRDTSFPAETVVSYELGVKSNLFGNRVILNAAWFDQKYEGFQLNTFTGVSWIVESIPEVTSRGVDLDAMWRTPIEGLRFNAGVTYAETQFGKQIPATLSQRLVDSRLSYAPLWSASWGGSYEGSIGMGLIIRASLSGKFTSEYNTGSNLDPNKSQQSMTIWNGRIGVGSEDERWMIEAWAQNLTNVDYYQVVVDQPLQSGTFAAFLGAPRTAGVTLRAKF</sequence>
<feature type="chain" id="PRO_5013541285" evidence="15">
    <location>
        <begin position="25"/>
        <end position="807"/>
    </location>
</feature>
<dbReference type="InterPro" id="IPR000531">
    <property type="entry name" value="Beta-barrel_TonB"/>
</dbReference>
<evidence type="ECO:0000256" key="13">
    <source>
        <dbReference type="PROSITE-ProRule" id="PRU10144"/>
    </source>
</evidence>
<dbReference type="Proteomes" id="UP000228945">
    <property type="component" value="Chromosome"/>
</dbReference>
<dbReference type="Gene3D" id="2.40.170.20">
    <property type="entry name" value="TonB-dependent receptor, beta-barrel domain"/>
    <property type="match status" value="1"/>
</dbReference>
<dbReference type="PROSITE" id="PS01156">
    <property type="entry name" value="TONB_DEPENDENT_REC_2"/>
    <property type="match status" value="1"/>
</dbReference>
<evidence type="ECO:0000259" key="17">
    <source>
        <dbReference type="Pfam" id="PF07715"/>
    </source>
</evidence>
<evidence type="ECO:0000256" key="5">
    <source>
        <dbReference type="ARBA" id="ARBA00022692"/>
    </source>
</evidence>
<keyword evidence="6 15" id="KW-0732">Signal</keyword>
<keyword evidence="9 14" id="KW-0798">TonB box</keyword>
<keyword evidence="4" id="KW-0410">Iron transport</keyword>
<keyword evidence="5 12" id="KW-0812">Transmembrane</keyword>
<evidence type="ECO:0000313" key="19">
    <source>
        <dbReference type="Proteomes" id="UP000228945"/>
    </source>
</evidence>
<dbReference type="PROSITE" id="PS52016">
    <property type="entry name" value="TONB_DEPENDENT_REC_3"/>
    <property type="match status" value="1"/>
</dbReference>
<keyword evidence="8" id="KW-0406">Ion transport</keyword>
<feature type="domain" description="TonB-dependent receptor-like beta-barrel" evidence="16">
    <location>
        <begin position="285"/>
        <end position="770"/>
    </location>
</feature>
<name>A0A2D2B4E2_9CAUL</name>
<accession>A0A2D2B4E2</accession>
<organism evidence="18 19">
    <name type="scientific">Caulobacter mirabilis</name>
    <dbReference type="NCBI Taxonomy" id="69666"/>
    <lineage>
        <taxon>Bacteria</taxon>
        <taxon>Pseudomonadati</taxon>
        <taxon>Pseudomonadota</taxon>
        <taxon>Alphaproteobacteria</taxon>
        <taxon>Caulobacterales</taxon>
        <taxon>Caulobacteraceae</taxon>
        <taxon>Caulobacter</taxon>
    </lineage>
</organism>
<gene>
    <name evidence="18" type="ORF">CSW64_18070</name>
</gene>
<keyword evidence="3 12" id="KW-1134">Transmembrane beta strand</keyword>